<evidence type="ECO:0000313" key="3">
    <source>
        <dbReference type="EMBL" id="QRQ81801.1"/>
    </source>
</evidence>
<dbReference type="SMART" id="SM00226">
    <property type="entry name" value="LMWPc"/>
    <property type="match status" value="1"/>
</dbReference>
<dbReference type="RefSeq" id="WP_230339102.1">
    <property type="nucleotide sequence ID" value="NZ_CP069798.1"/>
</dbReference>
<dbReference type="PANTHER" id="PTHR43428">
    <property type="entry name" value="ARSENATE REDUCTASE"/>
    <property type="match status" value="1"/>
</dbReference>
<dbReference type="InterPro" id="IPR023485">
    <property type="entry name" value="Ptyr_pPase"/>
</dbReference>
<dbReference type="GO" id="GO:0046685">
    <property type="term" value="P:response to arsenic-containing substance"/>
    <property type="evidence" value="ECO:0007669"/>
    <property type="project" value="UniProtKB-KW"/>
</dbReference>
<evidence type="ECO:0000313" key="4">
    <source>
        <dbReference type="Proteomes" id="UP000653156"/>
    </source>
</evidence>
<dbReference type="KEGG" id="ptes:JQU52_14215"/>
<keyword evidence="1" id="KW-0059">Arsenical resistance</keyword>
<accession>A0A892ZFD8</accession>
<keyword evidence="4" id="KW-1185">Reference proteome</keyword>
<dbReference type="PANTHER" id="PTHR43428:SF1">
    <property type="entry name" value="ARSENATE REDUCTASE"/>
    <property type="match status" value="1"/>
</dbReference>
<name>A0A892ZFD8_9NEIS</name>
<gene>
    <name evidence="3" type="ORF">JQU52_14215</name>
</gene>
<dbReference type="AlphaFoldDB" id="A0A892ZFD8"/>
<evidence type="ECO:0000256" key="1">
    <source>
        <dbReference type="ARBA" id="ARBA00022849"/>
    </source>
</evidence>
<dbReference type="Pfam" id="PF01451">
    <property type="entry name" value="LMWPc"/>
    <property type="match status" value="1"/>
</dbReference>
<dbReference type="InterPro" id="IPR036196">
    <property type="entry name" value="Ptyr_pPase_sf"/>
</dbReference>
<dbReference type="Gene3D" id="3.40.50.2300">
    <property type="match status" value="1"/>
</dbReference>
<evidence type="ECO:0000259" key="2">
    <source>
        <dbReference type="SMART" id="SM00226"/>
    </source>
</evidence>
<proteinExistence type="predicted"/>
<protein>
    <submittedName>
        <fullName evidence="3">Arsenate reductase ArsC</fullName>
    </submittedName>
</protein>
<dbReference type="EMBL" id="CP069798">
    <property type="protein sequence ID" value="QRQ81801.1"/>
    <property type="molecule type" value="Genomic_DNA"/>
</dbReference>
<dbReference type="SUPFAM" id="SSF52788">
    <property type="entry name" value="Phosphotyrosine protein phosphatases I"/>
    <property type="match status" value="1"/>
</dbReference>
<sequence length="161" mass="18090">MTTPLYHVLFLCDSNSARSIIAESLLNRLGNGRFQAHSGGSHPAGQVHPLALEVLEQQSYPTAGLRSKHWQEFHTPDAPEMDFIITLCDRFNHDQCPDWPGEPASALWHFDDPAKIEGDHQTQLAAFCHSTLEIAQRLKLFLSLPADKLDAMARHHHVQQP</sequence>
<dbReference type="CDD" id="cd16345">
    <property type="entry name" value="LMWP_ArsC"/>
    <property type="match status" value="1"/>
</dbReference>
<organism evidence="3 4">
    <name type="scientific">Paralysiella testudinis</name>
    <dbReference type="NCBI Taxonomy" id="2809020"/>
    <lineage>
        <taxon>Bacteria</taxon>
        <taxon>Pseudomonadati</taxon>
        <taxon>Pseudomonadota</taxon>
        <taxon>Betaproteobacteria</taxon>
        <taxon>Neisseriales</taxon>
        <taxon>Neisseriaceae</taxon>
        <taxon>Paralysiella</taxon>
    </lineage>
</organism>
<reference evidence="3" key="1">
    <citation type="submission" date="2021-02" db="EMBL/GenBank/DDBJ databases">
        <title>Neisseriaceae sp. 26B isolated from the cloaca of a Common Toad-headed Turtle (Mesoclemmys nasuta).</title>
        <authorList>
            <person name="Spergser J."/>
            <person name="Busse H.-J."/>
        </authorList>
    </citation>
    <scope>NUCLEOTIDE SEQUENCE</scope>
    <source>
        <strain evidence="3">26B</strain>
    </source>
</reference>
<feature type="domain" description="Phosphotyrosine protein phosphatase I" evidence="2">
    <location>
        <begin position="6"/>
        <end position="144"/>
    </location>
</feature>
<dbReference type="Proteomes" id="UP000653156">
    <property type="component" value="Chromosome"/>
</dbReference>